<organism evidence="1 2">
    <name type="scientific">Pseudomonas phage tf</name>
    <dbReference type="NCBI Taxonomy" id="1114179"/>
    <lineage>
        <taxon>Viruses</taxon>
        <taxon>Duplodnaviria</taxon>
        <taxon>Heunggongvirae</taxon>
        <taxon>Uroviricota</taxon>
        <taxon>Caudoviricetes</taxon>
        <taxon>Krylovvirus</taxon>
        <taxon>Krylovvirus tf</taxon>
    </lineage>
</organism>
<dbReference type="GeneID" id="12979182"/>
<dbReference type="Pfam" id="PF20901">
    <property type="entry name" value="Sf6_terminase"/>
    <property type="match status" value="1"/>
</dbReference>
<reference evidence="1 2" key="1">
    <citation type="journal article" date="2012" name="PLoS ONE">
        <title>Genomic Analysis of Pseudomonas putida Phage tf with Localized Single-Strand DNA Interruptions.</title>
        <authorList>
            <person name="Glukhov A.S."/>
            <person name="Krutilina A.I."/>
            <person name="Shlyapnikov M.G."/>
            <person name="Severinov K."/>
            <person name="Lavysh D."/>
            <person name="Kochetkov V.V."/>
            <person name="McGrath J.W."/>
            <person name="de Leeuwe C."/>
            <person name="Shaburova O.V."/>
            <person name="Krylov V.N."/>
            <person name="Akulenko N.V."/>
            <person name="Kulakov L.A."/>
        </authorList>
    </citation>
    <scope>NUCLEOTIDE SEQUENCE [LARGE SCALE GENOMIC DNA]</scope>
</reference>
<dbReference type="EMBL" id="HE611333">
    <property type="protein sequence ID" value="CCE60825.1"/>
    <property type="molecule type" value="Genomic_DNA"/>
</dbReference>
<dbReference type="RefSeq" id="YP_006382530.1">
    <property type="nucleotide sequence ID" value="NC_017971.2"/>
</dbReference>
<accession>I2FLU1</accession>
<dbReference type="InterPro" id="IPR048683">
    <property type="entry name" value="Sf6_terminase"/>
</dbReference>
<dbReference type="Proteomes" id="UP000002867">
    <property type="component" value="Segment"/>
</dbReference>
<dbReference type="OrthoDB" id="11624at10239"/>
<protein>
    <submittedName>
        <fullName evidence="1">Terminase small subunit</fullName>
    </submittedName>
</protein>
<sequence>MSDAKVVSIGDPPLSPKEKLDLYCEALCDGENKTQAYIAAGFSANHAQRNVAAYHRKHAEYINAFISERIGAHVPTALRTVMKVMNDENEKGGIRLKAAEMILDRGGFAPKQTITVTTKEVSDMTTEDLHNEFEKLFAENPELAKVVSIGRA</sequence>
<gene>
    <name evidence="1" type="ORF">tf_72</name>
</gene>
<proteinExistence type="predicted"/>
<dbReference type="KEGG" id="vg:12979182"/>
<keyword evidence="2" id="KW-1185">Reference proteome</keyword>
<dbReference type="InterPro" id="IPR038713">
    <property type="entry name" value="Terminase_Gp1_N_sf"/>
</dbReference>
<dbReference type="Gene3D" id="1.10.10.1400">
    <property type="entry name" value="Terminase, small subunit, N-terminal DNA-binding domain, HTH motif"/>
    <property type="match status" value="1"/>
</dbReference>
<evidence type="ECO:0000313" key="2">
    <source>
        <dbReference type="Proteomes" id="UP000002867"/>
    </source>
</evidence>
<name>I2FLU1_9CAUD</name>
<evidence type="ECO:0000313" key="1">
    <source>
        <dbReference type="EMBL" id="CCE60825.1"/>
    </source>
</evidence>